<proteinExistence type="predicted"/>
<evidence type="ECO:0000313" key="3">
    <source>
        <dbReference type="Proteomes" id="UP000831390"/>
    </source>
</evidence>
<keyword evidence="1" id="KW-0732">Signal</keyword>
<evidence type="ECO:0000256" key="1">
    <source>
        <dbReference type="SAM" id="SignalP"/>
    </source>
</evidence>
<accession>A0ABY4B3K9</accession>
<sequence>MTLLLCIAYGLYAWVAPASPPDHSYLVHADERTYVEVETEQHIDWGGWDRQGEPSYWTTNIYYTQLGGWFGRTHRILLAKMNTGDREDQLAEAEFRRSSEGGYVAPVYISVVNNWFTPPHRFPDDTVKQIDWKGRARSLQSMNFKDLQ</sequence>
<organism evidence="2 3">
    <name type="scientific">Hymenobacter monticola</name>
    <dbReference type="NCBI Taxonomy" id="1705399"/>
    <lineage>
        <taxon>Bacteria</taxon>
        <taxon>Pseudomonadati</taxon>
        <taxon>Bacteroidota</taxon>
        <taxon>Cytophagia</taxon>
        <taxon>Cytophagales</taxon>
        <taxon>Hymenobacteraceae</taxon>
        <taxon>Hymenobacter</taxon>
    </lineage>
</organism>
<dbReference type="EMBL" id="CP094534">
    <property type="protein sequence ID" value="UOE32621.1"/>
    <property type="molecule type" value="Genomic_DNA"/>
</dbReference>
<evidence type="ECO:0000313" key="2">
    <source>
        <dbReference type="EMBL" id="UOE32621.1"/>
    </source>
</evidence>
<protein>
    <submittedName>
        <fullName evidence="2">Uncharacterized protein</fullName>
    </submittedName>
</protein>
<dbReference type="RefSeq" id="WP_243511528.1">
    <property type="nucleotide sequence ID" value="NZ_CP094534.1"/>
</dbReference>
<keyword evidence="3" id="KW-1185">Reference proteome</keyword>
<dbReference type="Proteomes" id="UP000831390">
    <property type="component" value="Chromosome"/>
</dbReference>
<reference evidence="2 3" key="1">
    <citation type="submission" date="2022-03" db="EMBL/GenBank/DDBJ databases">
        <title>Hymenobactersp. isolated from the air.</title>
        <authorList>
            <person name="Won M."/>
            <person name="Kwon S.-W."/>
        </authorList>
    </citation>
    <scope>NUCLEOTIDE SEQUENCE [LARGE SCALE GENOMIC DNA]</scope>
    <source>
        <strain evidence="2 3">KACC 22596</strain>
    </source>
</reference>
<feature type="signal peptide" evidence="1">
    <location>
        <begin position="1"/>
        <end position="18"/>
    </location>
</feature>
<name>A0ABY4B3K9_9BACT</name>
<feature type="chain" id="PRO_5047508377" evidence="1">
    <location>
        <begin position="19"/>
        <end position="148"/>
    </location>
</feature>
<gene>
    <name evidence="2" type="ORF">MTP16_15965</name>
</gene>